<name>A0A427XWJ8_9TREE</name>
<protein>
    <submittedName>
        <fullName evidence="1">Uncharacterized protein</fullName>
    </submittedName>
</protein>
<evidence type="ECO:0000313" key="2">
    <source>
        <dbReference type="Proteomes" id="UP000279236"/>
    </source>
</evidence>
<sequence length="323" mass="36056">MLDHLSYPHIFDLILSFADDTTLMRLRTTSSDVRVKADSLLFEHVVISGAILNEDTPMWLLSPSGSRLPMDPSASDGLGANAVAALSHTAVMDCYRLDSARTIADGIVKSICPAAWRFYSIGCDRLNAVRAPTAVYFRAFKPKHPTGYCLPQPSWLRHQGIGYQLHDARTHVIHLSYDPHDPRLRQAQVEAFHVKPDSENVILILDRSGSTTGVGILRALAQAVALQPSIKFAVVGLDEMPRTVLELDPTSNWDECKEVLVERMFTIGEEAQGMMTFFRPNLPPPSPLTFFTRSEYRCLVGERRWQIQTVKPDVATPLTKRMG</sequence>
<reference evidence="1 2" key="1">
    <citation type="submission" date="2018-11" db="EMBL/GenBank/DDBJ databases">
        <title>Genome sequence of Apiotrichum porosum DSM 27194.</title>
        <authorList>
            <person name="Aliyu H."/>
            <person name="Gorte O."/>
            <person name="Ochsenreither K."/>
        </authorList>
    </citation>
    <scope>NUCLEOTIDE SEQUENCE [LARGE SCALE GENOMIC DNA]</scope>
    <source>
        <strain evidence="1 2">DSM 27194</strain>
    </source>
</reference>
<gene>
    <name evidence="1" type="ORF">EHS24_006837</name>
</gene>
<comment type="caution">
    <text evidence="1">The sequence shown here is derived from an EMBL/GenBank/DDBJ whole genome shotgun (WGS) entry which is preliminary data.</text>
</comment>
<organism evidence="1 2">
    <name type="scientific">Apiotrichum porosum</name>
    <dbReference type="NCBI Taxonomy" id="105984"/>
    <lineage>
        <taxon>Eukaryota</taxon>
        <taxon>Fungi</taxon>
        <taxon>Dikarya</taxon>
        <taxon>Basidiomycota</taxon>
        <taxon>Agaricomycotina</taxon>
        <taxon>Tremellomycetes</taxon>
        <taxon>Trichosporonales</taxon>
        <taxon>Trichosporonaceae</taxon>
        <taxon>Apiotrichum</taxon>
    </lineage>
</organism>
<dbReference type="AlphaFoldDB" id="A0A427XWJ8"/>
<evidence type="ECO:0000313" key="1">
    <source>
        <dbReference type="EMBL" id="RSH83177.1"/>
    </source>
</evidence>
<proteinExistence type="predicted"/>
<dbReference type="GeneID" id="39591380"/>
<dbReference type="RefSeq" id="XP_028477129.1">
    <property type="nucleotide sequence ID" value="XM_028622237.1"/>
</dbReference>
<accession>A0A427XWJ8</accession>
<keyword evidence="2" id="KW-1185">Reference proteome</keyword>
<dbReference type="Proteomes" id="UP000279236">
    <property type="component" value="Unassembled WGS sequence"/>
</dbReference>
<dbReference type="EMBL" id="RSCE01000004">
    <property type="protein sequence ID" value="RSH83177.1"/>
    <property type="molecule type" value="Genomic_DNA"/>
</dbReference>